<feature type="compositionally biased region" description="Polar residues" evidence="7">
    <location>
        <begin position="1257"/>
        <end position="1267"/>
    </location>
</feature>
<dbReference type="EC" id="2.7.7.6" evidence="1"/>
<evidence type="ECO:0000313" key="9">
    <source>
        <dbReference type="EMBL" id="KAJ8438767.1"/>
    </source>
</evidence>
<dbReference type="EMBL" id="JAKOGI010000241">
    <property type="protein sequence ID" value="KAJ8438767.1"/>
    <property type="molecule type" value="Genomic_DNA"/>
</dbReference>
<dbReference type="Pfam" id="PF04998">
    <property type="entry name" value="RNA_pol_Rpb1_5"/>
    <property type="match status" value="1"/>
</dbReference>
<gene>
    <name evidence="9" type="ORF">Cgig2_009885</name>
</gene>
<accession>A0A9Q1K9F6</accession>
<dbReference type="Pfam" id="PF11523">
    <property type="entry name" value="DUF3223"/>
    <property type="match status" value="1"/>
</dbReference>
<evidence type="ECO:0000256" key="3">
    <source>
        <dbReference type="ARBA" id="ARBA00022679"/>
    </source>
</evidence>
<feature type="domain" description="RNA polymerase N-terminal" evidence="8">
    <location>
        <begin position="203"/>
        <end position="1866"/>
    </location>
</feature>
<name>A0A9Q1K9F6_9CARY</name>
<feature type="compositionally biased region" description="Polar residues" evidence="7">
    <location>
        <begin position="1060"/>
        <end position="1081"/>
    </location>
</feature>
<dbReference type="InterPro" id="IPR007081">
    <property type="entry name" value="RNA_pol_Rpb1_5"/>
</dbReference>
<dbReference type="Pfam" id="PF00623">
    <property type="entry name" value="RNA_pol_Rpb1_2"/>
    <property type="match status" value="1"/>
</dbReference>
<feature type="compositionally biased region" description="Polar residues" evidence="7">
    <location>
        <begin position="1681"/>
        <end position="1699"/>
    </location>
</feature>
<feature type="compositionally biased region" description="Polar residues" evidence="7">
    <location>
        <begin position="1446"/>
        <end position="1456"/>
    </location>
</feature>
<feature type="compositionally biased region" description="Basic and acidic residues" evidence="7">
    <location>
        <begin position="1598"/>
        <end position="1609"/>
    </location>
</feature>
<feature type="compositionally biased region" description="Polar residues" evidence="7">
    <location>
        <begin position="1092"/>
        <end position="1103"/>
    </location>
</feature>
<comment type="caution">
    <text evidence="9">The sequence shown here is derived from an EMBL/GenBank/DDBJ whole genome shotgun (WGS) entry which is preliminary data.</text>
</comment>
<evidence type="ECO:0000256" key="2">
    <source>
        <dbReference type="ARBA" id="ARBA00022478"/>
    </source>
</evidence>
<feature type="compositionally biased region" description="Polar residues" evidence="7">
    <location>
        <begin position="1220"/>
        <end position="1231"/>
    </location>
</feature>
<evidence type="ECO:0000256" key="6">
    <source>
        <dbReference type="ARBA" id="ARBA00023163"/>
    </source>
</evidence>
<keyword evidence="2" id="KW-0240">DNA-directed RNA polymerase</keyword>
<dbReference type="SUPFAM" id="SSF64484">
    <property type="entry name" value="beta and beta-prime subunits of DNA dependent RNA-polymerase"/>
    <property type="match status" value="1"/>
</dbReference>
<dbReference type="PANTHER" id="PTHR19376:SF51">
    <property type="entry name" value="DNA-DIRECTED RNA POLYMERASE V SUBUNIT 1"/>
    <property type="match status" value="1"/>
</dbReference>
<feature type="compositionally biased region" description="Polar residues" evidence="7">
    <location>
        <begin position="1405"/>
        <end position="1418"/>
    </location>
</feature>
<dbReference type="Gene3D" id="2.40.40.20">
    <property type="match status" value="1"/>
</dbReference>
<feature type="compositionally biased region" description="Polar residues" evidence="7">
    <location>
        <begin position="1142"/>
        <end position="1154"/>
    </location>
</feature>
<dbReference type="Proteomes" id="UP001153076">
    <property type="component" value="Unassembled WGS sequence"/>
</dbReference>
<evidence type="ECO:0000256" key="7">
    <source>
        <dbReference type="SAM" id="MobiDB-lite"/>
    </source>
</evidence>
<keyword evidence="3" id="KW-0808">Transferase</keyword>
<dbReference type="GO" id="GO:0003677">
    <property type="term" value="F:DNA binding"/>
    <property type="evidence" value="ECO:0007669"/>
    <property type="project" value="InterPro"/>
</dbReference>
<evidence type="ECO:0000313" key="10">
    <source>
        <dbReference type="Proteomes" id="UP001153076"/>
    </source>
</evidence>
<dbReference type="Gene3D" id="3.30.1490.180">
    <property type="entry name" value="RNA polymerase ii"/>
    <property type="match status" value="1"/>
</dbReference>
<dbReference type="GO" id="GO:0006351">
    <property type="term" value="P:DNA-templated transcription"/>
    <property type="evidence" value="ECO:0007669"/>
    <property type="project" value="InterPro"/>
</dbReference>
<dbReference type="GO" id="GO:0000428">
    <property type="term" value="C:DNA-directed RNA polymerase complex"/>
    <property type="evidence" value="ECO:0007669"/>
    <property type="project" value="UniProtKB-KW"/>
</dbReference>
<keyword evidence="5" id="KW-0862">Zinc</keyword>
<feature type="compositionally biased region" description="Polar residues" evidence="7">
    <location>
        <begin position="1162"/>
        <end position="1171"/>
    </location>
</feature>
<dbReference type="Gene3D" id="3.10.450.40">
    <property type="match status" value="1"/>
</dbReference>
<keyword evidence="6" id="KW-0804">Transcription</keyword>
<keyword evidence="4" id="KW-0548">Nucleotidyltransferase</keyword>
<feature type="region of interest" description="Disordered" evidence="7">
    <location>
        <begin position="1057"/>
        <end position="1791"/>
    </location>
</feature>
<evidence type="ECO:0000256" key="1">
    <source>
        <dbReference type="ARBA" id="ARBA00012418"/>
    </source>
</evidence>
<evidence type="ECO:0000259" key="8">
    <source>
        <dbReference type="SMART" id="SM00663"/>
    </source>
</evidence>
<feature type="compositionally biased region" description="Polar residues" evidence="7">
    <location>
        <begin position="1526"/>
        <end position="1535"/>
    </location>
</feature>
<feature type="compositionally biased region" description="Basic and acidic residues" evidence="7">
    <location>
        <begin position="1106"/>
        <end position="1117"/>
    </location>
</feature>
<dbReference type="GO" id="GO:0003899">
    <property type="term" value="F:DNA-directed RNA polymerase activity"/>
    <property type="evidence" value="ECO:0007669"/>
    <property type="project" value="UniProtKB-EC"/>
</dbReference>
<evidence type="ECO:0000256" key="5">
    <source>
        <dbReference type="ARBA" id="ARBA00022833"/>
    </source>
</evidence>
<feature type="compositionally biased region" description="Polar residues" evidence="7">
    <location>
        <begin position="1781"/>
        <end position="1790"/>
    </location>
</feature>
<dbReference type="SMART" id="SM00663">
    <property type="entry name" value="RPOLA_N"/>
    <property type="match status" value="1"/>
</dbReference>
<dbReference type="InterPro" id="IPR000722">
    <property type="entry name" value="RNA_pol_asu"/>
</dbReference>
<dbReference type="InterPro" id="IPR006592">
    <property type="entry name" value="RNA_pol_N"/>
</dbReference>
<organism evidence="9 10">
    <name type="scientific">Carnegiea gigantea</name>
    <dbReference type="NCBI Taxonomy" id="171969"/>
    <lineage>
        <taxon>Eukaryota</taxon>
        <taxon>Viridiplantae</taxon>
        <taxon>Streptophyta</taxon>
        <taxon>Embryophyta</taxon>
        <taxon>Tracheophyta</taxon>
        <taxon>Spermatophyta</taxon>
        <taxon>Magnoliopsida</taxon>
        <taxon>eudicotyledons</taxon>
        <taxon>Gunneridae</taxon>
        <taxon>Pentapetalae</taxon>
        <taxon>Caryophyllales</taxon>
        <taxon>Cactineae</taxon>
        <taxon>Cactaceae</taxon>
        <taxon>Cactoideae</taxon>
        <taxon>Echinocereeae</taxon>
        <taxon>Carnegiea</taxon>
    </lineage>
</organism>
<dbReference type="PANTHER" id="PTHR19376">
    <property type="entry name" value="DNA-DIRECTED RNA POLYMERASE"/>
    <property type="match status" value="1"/>
</dbReference>
<dbReference type="InterPro" id="IPR045867">
    <property type="entry name" value="DNA-dir_RpoC_beta_prime"/>
</dbReference>
<proteinExistence type="predicted"/>
<keyword evidence="10" id="KW-1185">Reference proteome</keyword>
<feature type="compositionally biased region" description="Polar residues" evidence="7">
    <location>
        <begin position="1642"/>
        <end position="1659"/>
    </location>
</feature>
<protein>
    <recommendedName>
        <fullName evidence="1">DNA-directed RNA polymerase</fullName>
        <ecNumber evidence="1">2.7.7.6</ecNumber>
    </recommendedName>
</protein>
<sequence length="1928" mass="211634">MNQATDGMADCINSSVEDITHDQATANGYSNNIDEGNLSNNLNNKEELPKDICIIPRIVENDLRSSISDCPISHASQLANPFLGLPLEIGKCESCGTAEPGRCEGHFGYIELPIPVYHPSHISELRRMLGLLCLKCLKLRTSKPTKNNGVMERLLSACCEWEAPRYGDGSSRTLLPSEVETILKKLPQETRRKLASKGYFPQDGYILRYLPVPPNCLSVPDISDGVSVMSSDLSASMLKKVLKQIEIIRSSRSGDPNFESHEVEANELQIAVSQYLQVRGTGKAARDADNRYGVSKEGTNSSTKAWLEKMRTLFISKGSGFSSRSVITGDAYKPVNEIGLPSEIAQKMTFEERVNMHNIQHLQSLFDCHGERLLIRGSEVIKLDFNRDVMAAVINEILTSLFFNKSPKDALNLLDSLQPLLMENLFAEGFSVGLDDFFIPISELQTIQSQIQDISPLLFQLRSSYNELVQMQFESYMRLLKVPVANFILRSSALGNLIDSRSDSAIDKVVQQIGFLGLQLSDRRKFYSKSLVEDVASLFQLKYPLVDVYPSEEFGLVKSCFFHGLDPYEEIVHSIATREVIVRSSKGLAEPGTLFKNLMAILRDVVVCYDGTVRNISSNSIIQFEYGVGGVASQSLFPAGEPVGVLAATAMSNPAYKAVLDSSPSSNSSWDMMKVHLYKQFKSEPGSSDLDGGLVGHIHLNKALILEANISMLEILQKCDDEVKVLRKKKKIGSYFRTINLSVSECCFFRHASGKWSNMPCLKFFWPDMTDTHLEKMSHIMADLICPILLDTVIKGDPRISTVSIIWISPNTTTWVQNPCNDSKGELAVEVTLEKTAVRQSGDAWRIVLDCCLPIFHLIDTRRSIPYAIKQIQDLLGISCTFDQVVQRLSTSVTSVTKGVLKEHLLLLASSMTCAGNLIGFNMSGIKALYRALSVQVPFTEATLYTPRKCFERASEKCHVDSLASIVASCSWGKRVAVGTGAKFDILWDNKETEIDEKPIDVYSFLQLVRGSNEEEIDTGCLGDDVDRFDWDDAFLEPALSPEQENKAVFEDAVEDGLDSQGQVDSSWDVPSSNAEASGWSNWRPKKDQSEQGDSLNAGGWSNQGKKKDQSQQKDSPKAGWGPGKDQSEQEDSSKAGGWDSSKLNIKEPSSTWDKQVKEADNTGSGWSQWRVNKDQPTRDTPPPQIAGPSPAGAERTFDQGNEEVEGQKQPWKKDARKSSWGQPSNRSGGWTSEKDNEQSGSECWDSKWENKKQPPSWGQQSDTNWGSAKVDASDTAWGSKKPNKPSSPQGWGSAKAGEDKEKQGAWGQPSASKWKASTLEEGSEAGTKRWGSNKEQGKAPSSWGVSGDSTWKNSTQGAVEWGSKKPSDSTWKNTRRKEDGESGAKGWDSKKEESKIPSSWGEPSDSTWKNSTQSAGSWDSKKLGQHGSPLGWGPSKACAGDNNEKQGASTWNNFAQKEDSESGSKGWGSKKEASNASSWGAPSNSTWKKTSESAAEWGSKKSTKPSSSPGWGSAKGDPSDKNDKQSASTWNNSAHTEETGSGSKGWGSRQEENKSPSSWEAPGDSTWKTSTENDGAWGSKKSAQPRSSLGWGSAKAETSDKNEDHDASTWKGTSTWKNSPHTEDSGSGSKGWGSRKEENKSPSSWEANESTWKNSTESAGAWDSKKSTQPSSPLGWGSAKANTDNGNVKLNSWEQPNGSAWKKDSHGDTQTSDGGSQPAGSQGWDSPNATAGNESQSQSPWGQPGGSGGKRKRPEGGRGWGSSNSGEWKNRRNRPPKQPGASNDNSTGVGFTATRKRMDLFATEEQDALSEAEAVMQSCRKIMHQSGYNDGDPLPADDQTYIINNVLNYHPDKAAKIGAGIEYITVKKHSSFQESRCFYVVSTDGQTVDFSYIKCLENLIKEKHPSVADAFISKYFSRQRTGNRQQE</sequence>
<feature type="compositionally biased region" description="Polar residues" evidence="7">
    <location>
        <begin position="1475"/>
        <end position="1489"/>
    </location>
</feature>
<dbReference type="OrthoDB" id="1926397at2759"/>
<feature type="compositionally biased region" description="Basic and acidic residues" evidence="7">
    <location>
        <begin position="1377"/>
        <end position="1396"/>
    </location>
</feature>
<dbReference type="Gene3D" id="4.10.860.120">
    <property type="entry name" value="RNA polymerase II, clamp domain"/>
    <property type="match status" value="1"/>
</dbReference>
<feature type="compositionally biased region" description="Polar residues" evidence="7">
    <location>
        <begin position="1344"/>
        <end position="1358"/>
    </location>
</feature>
<feature type="compositionally biased region" description="Polar residues" evidence="7">
    <location>
        <begin position="1709"/>
        <end position="1734"/>
    </location>
</feature>
<feature type="compositionally biased region" description="Polar residues" evidence="7">
    <location>
        <begin position="1611"/>
        <end position="1620"/>
    </location>
</feature>
<evidence type="ECO:0000256" key="4">
    <source>
        <dbReference type="ARBA" id="ARBA00022695"/>
    </source>
</evidence>
<dbReference type="Gene3D" id="6.20.50.80">
    <property type="match status" value="1"/>
</dbReference>
<dbReference type="InterPro" id="IPR044893">
    <property type="entry name" value="RNA_pol_Rpb1_clamp_domain"/>
</dbReference>
<reference evidence="9" key="1">
    <citation type="submission" date="2022-04" db="EMBL/GenBank/DDBJ databases">
        <title>Carnegiea gigantea Genome sequencing and assembly v2.</title>
        <authorList>
            <person name="Copetti D."/>
            <person name="Sanderson M.J."/>
            <person name="Burquez A."/>
            <person name="Wojciechowski M.F."/>
        </authorList>
    </citation>
    <scope>NUCLEOTIDE SEQUENCE</scope>
    <source>
        <strain evidence="9">SGP5-SGP5p</strain>
        <tissue evidence="9">Aerial part</tissue>
    </source>
</reference>